<name>A0A2P6P633_ROSCH</name>
<proteinExistence type="predicted"/>
<evidence type="ECO:0000313" key="1">
    <source>
        <dbReference type="EMBL" id="PRQ17398.1"/>
    </source>
</evidence>
<dbReference type="Proteomes" id="UP000238479">
    <property type="component" value="Chromosome 7"/>
</dbReference>
<organism evidence="1 2">
    <name type="scientific">Rosa chinensis</name>
    <name type="common">China rose</name>
    <dbReference type="NCBI Taxonomy" id="74649"/>
    <lineage>
        <taxon>Eukaryota</taxon>
        <taxon>Viridiplantae</taxon>
        <taxon>Streptophyta</taxon>
        <taxon>Embryophyta</taxon>
        <taxon>Tracheophyta</taxon>
        <taxon>Spermatophyta</taxon>
        <taxon>Magnoliopsida</taxon>
        <taxon>eudicotyledons</taxon>
        <taxon>Gunneridae</taxon>
        <taxon>Pentapetalae</taxon>
        <taxon>rosids</taxon>
        <taxon>fabids</taxon>
        <taxon>Rosales</taxon>
        <taxon>Rosaceae</taxon>
        <taxon>Rosoideae</taxon>
        <taxon>Rosoideae incertae sedis</taxon>
        <taxon>Rosa</taxon>
    </lineage>
</organism>
<reference evidence="1 2" key="1">
    <citation type="journal article" date="2018" name="Nat. Genet.">
        <title>The Rosa genome provides new insights in the design of modern roses.</title>
        <authorList>
            <person name="Bendahmane M."/>
        </authorList>
    </citation>
    <scope>NUCLEOTIDE SEQUENCE [LARGE SCALE GENOMIC DNA]</scope>
    <source>
        <strain evidence="2">cv. Old Blush</strain>
    </source>
</reference>
<dbReference type="AlphaFoldDB" id="A0A2P6P633"/>
<keyword evidence="2" id="KW-1185">Reference proteome</keyword>
<gene>
    <name evidence="1" type="ORF">RchiOBHm_Chr7g0194551</name>
</gene>
<accession>A0A2P6P633</accession>
<dbReference type="Gramene" id="PRQ17398">
    <property type="protein sequence ID" value="PRQ17398"/>
    <property type="gene ID" value="RchiOBHm_Chr7g0194551"/>
</dbReference>
<comment type="caution">
    <text evidence="1">The sequence shown here is derived from an EMBL/GenBank/DDBJ whole genome shotgun (WGS) entry which is preliminary data.</text>
</comment>
<dbReference type="EMBL" id="PDCK01000045">
    <property type="protein sequence ID" value="PRQ17398.1"/>
    <property type="molecule type" value="Genomic_DNA"/>
</dbReference>
<sequence length="49" mass="5536">MDPTIRSSSPARRGSAVRYSALPPWKSRVEGYEHGVLVLICYVVKLFEN</sequence>
<evidence type="ECO:0000313" key="2">
    <source>
        <dbReference type="Proteomes" id="UP000238479"/>
    </source>
</evidence>
<protein>
    <submittedName>
        <fullName evidence="1">Uncharacterized protein</fullName>
    </submittedName>
</protein>